<dbReference type="GO" id="GO:0006006">
    <property type="term" value="P:glucose metabolic process"/>
    <property type="evidence" value="ECO:0007669"/>
    <property type="project" value="TreeGrafter"/>
</dbReference>
<dbReference type="PANTHER" id="PTHR10091:SF45">
    <property type="entry name" value="ALDOSE 1-EPIMERASE"/>
    <property type="match status" value="1"/>
</dbReference>
<dbReference type="AlphaFoldDB" id="A0A430G042"/>
<dbReference type="GO" id="GO:0030246">
    <property type="term" value="F:carbohydrate binding"/>
    <property type="evidence" value="ECO:0007669"/>
    <property type="project" value="InterPro"/>
</dbReference>
<dbReference type="CDD" id="cd09021">
    <property type="entry name" value="Aldose_epim_Ec_YphB"/>
    <property type="match status" value="1"/>
</dbReference>
<dbReference type="Gene3D" id="2.70.98.10">
    <property type="match status" value="1"/>
</dbReference>
<dbReference type="GO" id="GO:0033499">
    <property type="term" value="P:galactose catabolic process via UDP-galactose, Leloir pathway"/>
    <property type="evidence" value="ECO:0007669"/>
    <property type="project" value="TreeGrafter"/>
</dbReference>
<proteinExistence type="predicted"/>
<dbReference type="EMBL" id="QQYZ01000019">
    <property type="protein sequence ID" value="RSY79699.1"/>
    <property type="molecule type" value="Genomic_DNA"/>
</dbReference>
<gene>
    <name evidence="1" type="ORF">DAH66_17085</name>
</gene>
<dbReference type="GO" id="GO:0004034">
    <property type="term" value="F:aldose 1-epimerase activity"/>
    <property type="evidence" value="ECO:0007669"/>
    <property type="project" value="TreeGrafter"/>
</dbReference>
<reference evidence="1 2" key="1">
    <citation type="submission" date="2018-07" db="EMBL/GenBank/DDBJ databases">
        <title>Genomic and Epidemiologic Investigation of an Indolent Hospital Outbreak.</title>
        <authorList>
            <person name="Johnson R.C."/>
            <person name="Deming C."/>
            <person name="Conlan S."/>
            <person name="Zellmer C.J."/>
            <person name="Michelin A.V."/>
            <person name="Lee-Lin S."/>
            <person name="Thomas P.J."/>
            <person name="Park M."/>
            <person name="Weingarten R.A."/>
            <person name="Less J."/>
            <person name="Dekker J.P."/>
            <person name="Frank K.M."/>
            <person name="Musser K.A."/>
            <person name="Mcquiston J.R."/>
            <person name="Henderson D.K."/>
            <person name="Lau A.F."/>
            <person name="Palmore T.N."/>
            <person name="Segre J.A."/>
        </authorList>
    </citation>
    <scope>NUCLEOTIDE SEQUENCE [LARGE SCALE GENOMIC DNA]</scope>
    <source>
        <strain evidence="1 2">SK-CDC1_0717</strain>
    </source>
</reference>
<dbReference type="PANTHER" id="PTHR10091">
    <property type="entry name" value="ALDOSE-1-EPIMERASE"/>
    <property type="match status" value="1"/>
</dbReference>
<organism evidence="1 2">
    <name type="scientific">Sphingomonas koreensis</name>
    <dbReference type="NCBI Taxonomy" id="93064"/>
    <lineage>
        <taxon>Bacteria</taxon>
        <taxon>Pseudomonadati</taxon>
        <taxon>Pseudomonadota</taxon>
        <taxon>Alphaproteobacteria</taxon>
        <taxon>Sphingomonadales</taxon>
        <taxon>Sphingomonadaceae</taxon>
        <taxon>Sphingomonas</taxon>
    </lineage>
</organism>
<dbReference type="InterPro" id="IPR014718">
    <property type="entry name" value="GH-type_carb-bd"/>
</dbReference>
<dbReference type="InterPro" id="IPR008183">
    <property type="entry name" value="Aldose_1/G6P_1-epimerase"/>
</dbReference>
<evidence type="ECO:0000313" key="2">
    <source>
        <dbReference type="Proteomes" id="UP000287746"/>
    </source>
</evidence>
<dbReference type="SUPFAM" id="SSF74650">
    <property type="entry name" value="Galactose mutarotase-like"/>
    <property type="match status" value="1"/>
</dbReference>
<dbReference type="Proteomes" id="UP000287746">
    <property type="component" value="Unassembled WGS sequence"/>
</dbReference>
<accession>A0A430G042</accession>
<dbReference type="Pfam" id="PF01263">
    <property type="entry name" value="Aldose_epim"/>
    <property type="match status" value="1"/>
</dbReference>
<comment type="caution">
    <text evidence="1">The sequence shown here is derived from an EMBL/GenBank/DDBJ whole genome shotgun (WGS) entry which is preliminary data.</text>
</comment>
<evidence type="ECO:0000313" key="1">
    <source>
        <dbReference type="EMBL" id="RSY79699.1"/>
    </source>
</evidence>
<name>A0A430G042_9SPHN</name>
<sequence length="268" mass="28494">MALLPATGGAIAALQHDGRDVLRRAPEGTADVLAAACFPLVPYANRIANGQFAAGGETYQLPLNFGDHPHSLHGFGWQSGWAVEDAGADHAVLVHAHDGSAGWPWAYRAEQRFALAPGAARIELSLTNLADTPMPVGLGLHPYFPCDADTRLRFEAETLWLADATMLPAETAPAAYLGDWAGGAAVRGDALIDNSYEGWDGLAQIEQRWGRIAIQGEGAGVLHLFRPPGADFFCAEPVSHLPDAINRGGMDALARGETRRLAMTLSVR</sequence>
<protein>
    <submittedName>
        <fullName evidence="1">Aldose 1-epimerase</fullName>
    </submittedName>
</protein>
<dbReference type="InterPro" id="IPR011013">
    <property type="entry name" value="Gal_mutarotase_sf_dom"/>
</dbReference>